<dbReference type="Pfam" id="PF02574">
    <property type="entry name" value="S-methyl_trans"/>
    <property type="match status" value="1"/>
</dbReference>
<dbReference type="EMBL" id="LAZR01001664">
    <property type="protein sequence ID" value="KKN41178.1"/>
    <property type="molecule type" value="Genomic_DNA"/>
</dbReference>
<gene>
    <name evidence="4" type="ORF">LCGC14_0726080</name>
</gene>
<dbReference type="GO" id="GO:0008168">
    <property type="term" value="F:methyltransferase activity"/>
    <property type="evidence" value="ECO:0007669"/>
    <property type="project" value="UniProtKB-KW"/>
</dbReference>
<feature type="domain" description="Hcy-binding" evidence="3">
    <location>
        <begin position="106"/>
        <end position="175"/>
    </location>
</feature>
<proteinExistence type="predicted"/>
<accession>A0A0F9TI82</accession>
<name>A0A0F9TI82_9ZZZZ</name>
<keyword evidence="1" id="KW-0489">Methyltransferase</keyword>
<protein>
    <recommendedName>
        <fullName evidence="3">Hcy-binding domain-containing protein</fullName>
    </recommendedName>
</protein>
<dbReference type="GO" id="GO:0032259">
    <property type="term" value="P:methylation"/>
    <property type="evidence" value="ECO:0007669"/>
    <property type="project" value="UniProtKB-KW"/>
</dbReference>
<dbReference type="AlphaFoldDB" id="A0A0F9TI82"/>
<dbReference type="InterPro" id="IPR003726">
    <property type="entry name" value="HCY_dom"/>
</dbReference>
<dbReference type="InterPro" id="IPR036589">
    <property type="entry name" value="HCY_dom_sf"/>
</dbReference>
<sequence length="178" mass="19730">MVQSCRNWVRFSLLLALLLGLSSVSSWAEWCIEDQEKEELDQWVTYTEEQLVRQTTQLSSLRASLAESQQLATTLKSQAKQASFTQTQLQTQIKTALREFEESKIYWRRRNAVTILIAILSGLVAGGVDGLLIETCQDPLQVKAAVNGARKARQAVASDVPILVQVTMETTGTMLVGG</sequence>
<dbReference type="SUPFAM" id="SSF82282">
    <property type="entry name" value="Homocysteine S-methyltransferase"/>
    <property type="match status" value="1"/>
</dbReference>
<organism evidence="4">
    <name type="scientific">marine sediment metagenome</name>
    <dbReference type="NCBI Taxonomy" id="412755"/>
    <lineage>
        <taxon>unclassified sequences</taxon>
        <taxon>metagenomes</taxon>
        <taxon>ecological metagenomes</taxon>
    </lineage>
</organism>
<evidence type="ECO:0000256" key="2">
    <source>
        <dbReference type="ARBA" id="ARBA00022679"/>
    </source>
</evidence>
<dbReference type="Gene3D" id="3.20.20.330">
    <property type="entry name" value="Homocysteine-binding-like domain"/>
    <property type="match status" value="1"/>
</dbReference>
<keyword evidence="2" id="KW-0808">Transferase</keyword>
<evidence type="ECO:0000313" key="4">
    <source>
        <dbReference type="EMBL" id="KKN41178.1"/>
    </source>
</evidence>
<reference evidence="4" key="1">
    <citation type="journal article" date="2015" name="Nature">
        <title>Complex archaea that bridge the gap between prokaryotes and eukaryotes.</title>
        <authorList>
            <person name="Spang A."/>
            <person name="Saw J.H."/>
            <person name="Jorgensen S.L."/>
            <person name="Zaremba-Niedzwiedzka K."/>
            <person name="Martijn J."/>
            <person name="Lind A.E."/>
            <person name="van Eijk R."/>
            <person name="Schleper C."/>
            <person name="Guy L."/>
            <person name="Ettema T.J."/>
        </authorList>
    </citation>
    <scope>NUCLEOTIDE SEQUENCE</scope>
</reference>
<comment type="caution">
    <text evidence="4">The sequence shown here is derived from an EMBL/GenBank/DDBJ whole genome shotgun (WGS) entry which is preliminary data.</text>
</comment>
<evidence type="ECO:0000256" key="1">
    <source>
        <dbReference type="ARBA" id="ARBA00022603"/>
    </source>
</evidence>
<evidence type="ECO:0000259" key="3">
    <source>
        <dbReference type="Pfam" id="PF02574"/>
    </source>
</evidence>